<accession>A0A498M282</accession>
<feature type="compositionally biased region" description="Polar residues" evidence="1">
    <location>
        <begin position="1"/>
        <end position="19"/>
    </location>
</feature>
<feature type="region of interest" description="Disordered" evidence="1">
    <location>
        <begin position="1"/>
        <end position="71"/>
    </location>
</feature>
<proteinExistence type="predicted"/>
<evidence type="ECO:0000256" key="1">
    <source>
        <dbReference type="SAM" id="MobiDB-lite"/>
    </source>
</evidence>
<dbReference type="Pfam" id="PF23081">
    <property type="entry name" value="HTH_KIF26A_B_1st"/>
    <property type="match status" value="1"/>
</dbReference>
<dbReference type="PANTHER" id="PTHR21608:SF6">
    <property type="entry name" value="KINESIN-LIKE PROTEIN KIF26A"/>
    <property type="match status" value="1"/>
</dbReference>
<sequence>MMDLTQGNAQGAFQISRSTVEGCSSGESSLSLELSPRKRLSAEEERCASRPPPEGAGAVSVSESDRDETKPDLCKQCQMTIAELRRQALALSDPASFKEAEEDGLLAQTVKAMDRWLAQPAVLRSDKSLTAGVIHEEREWEGDRQKGDSIVGYPNSLGENWFLFQAPDPGFASFIIDQLQVPDWSLKGGHEGTRCQVCGTPAQQLKQQALQTLQELYPASDMPSLPPNTFPGHPTRLTTHSVVTLSSRPTKSRIPHPAHSVLPVGERQRELGWSQSPSSSAGALKPSMQVTMGGRPLTGTISSVTIQAQQYLEGMWSISRVNNFLPQPNPVCNLSFLSNYKILYGLKAFNDNQLL</sequence>
<reference evidence="3 4" key="1">
    <citation type="submission" date="2018-03" db="EMBL/GenBank/DDBJ databases">
        <title>Draft genome sequence of Rohu Carp (Labeo rohita).</title>
        <authorList>
            <person name="Das P."/>
            <person name="Kushwaha B."/>
            <person name="Joshi C.G."/>
            <person name="Kumar D."/>
            <person name="Nagpure N.S."/>
            <person name="Sahoo L."/>
            <person name="Das S.P."/>
            <person name="Bit A."/>
            <person name="Patnaik S."/>
            <person name="Meher P.K."/>
            <person name="Jayasankar P."/>
            <person name="Koringa P.G."/>
            <person name="Patel N.V."/>
            <person name="Hinsu A.T."/>
            <person name="Kumar R."/>
            <person name="Pandey M."/>
            <person name="Agarwal S."/>
            <person name="Srivastava S."/>
            <person name="Singh M."/>
            <person name="Iquebal M.A."/>
            <person name="Jaiswal S."/>
            <person name="Angadi U.B."/>
            <person name="Kumar N."/>
            <person name="Raza M."/>
            <person name="Shah T.M."/>
            <person name="Rai A."/>
            <person name="Jena J.K."/>
        </authorList>
    </citation>
    <scope>NUCLEOTIDE SEQUENCE [LARGE SCALE GENOMIC DNA]</scope>
    <source>
        <strain evidence="3">DASCIFA01</strain>
        <tissue evidence="3">Testis</tissue>
    </source>
</reference>
<evidence type="ECO:0000313" key="3">
    <source>
        <dbReference type="EMBL" id="RXN14621.1"/>
    </source>
</evidence>
<evidence type="ECO:0000259" key="2">
    <source>
        <dbReference type="Pfam" id="PF23081"/>
    </source>
</evidence>
<name>A0A498M282_LABRO</name>
<dbReference type="PANTHER" id="PTHR21608">
    <property type="entry name" value="KINESIN-LIKE PROTEIN CG14535"/>
    <property type="match status" value="1"/>
</dbReference>
<dbReference type="STRING" id="84645.A0A498M282"/>
<dbReference type="EMBL" id="QBIY01012895">
    <property type="protein sequence ID" value="RXN14621.1"/>
    <property type="molecule type" value="Genomic_DNA"/>
</dbReference>
<dbReference type="GO" id="GO:0003777">
    <property type="term" value="F:microtubule motor activity"/>
    <property type="evidence" value="ECO:0007669"/>
    <property type="project" value="InterPro"/>
</dbReference>
<dbReference type="InterPro" id="IPR027640">
    <property type="entry name" value="Kinesin-like_fam"/>
</dbReference>
<dbReference type="GO" id="GO:0007018">
    <property type="term" value="P:microtubule-based movement"/>
    <property type="evidence" value="ECO:0007669"/>
    <property type="project" value="InterPro"/>
</dbReference>
<dbReference type="InterPro" id="IPR057090">
    <property type="entry name" value="HTH_KIF26A_B_1st"/>
</dbReference>
<organism evidence="3 4">
    <name type="scientific">Labeo rohita</name>
    <name type="common">Indian major carp</name>
    <name type="synonym">Cyprinus rohita</name>
    <dbReference type="NCBI Taxonomy" id="84645"/>
    <lineage>
        <taxon>Eukaryota</taxon>
        <taxon>Metazoa</taxon>
        <taxon>Chordata</taxon>
        <taxon>Craniata</taxon>
        <taxon>Vertebrata</taxon>
        <taxon>Euteleostomi</taxon>
        <taxon>Actinopterygii</taxon>
        <taxon>Neopterygii</taxon>
        <taxon>Teleostei</taxon>
        <taxon>Ostariophysi</taxon>
        <taxon>Cypriniformes</taxon>
        <taxon>Cyprinidae</taxon>
        <taxon>Labeoninae</taxon>
        <taxon>Labeonini</taxon>
        <taxon>Labeo</taxon>
    </lineage>
</organism>
<keyword evidence="4" id="KW-1185">Reference proteome</keyword>
<gene>
    <name evidence="3" type="ORF">ROHU_009010</name>
</gene>
<feature type="domain" description="Kinesin-like protein KIF26A/B helical" evidence="2">
    <location>
        <begin position="165"/>
        <end position="216"/>
    </location>
</feature>
<comment type="caution">
    <text evidence="3">The sequence shown here is derived from an EMBL/GenBank/DDBJ whole genome shotgun (WGS) entry which is preliminary data.</text>
</comment>
<dbReference type="AlphaFoldDB" id="A0A498M282"/>
<evidence type="ECO:0000313" key="4">
    <source>
        <dbReference type="Proteomes" id="UP000290572"/>
    </source>
</evidence>
<feature type="compositionally biased region" description="Low complexity" evidence="1">
    <location>
        <begin position="21"/>
        <end position="34"/>
    </location>
</feature>
<protein>
    <submittedName>
        <fullName evidence="3">Kinesin KIF26A</fullName>
    </submittedName>
</protein>
<dbReference type="Proteomes" id="UP000290572">
    <property type="component" value="Unassembled WGS sequence"/>
</dbReference>